<protein>
    <submittedName>
        <fullName evidence="2">Uncharacterized protein</fullName>
    </submittedName>
</protein>
<organism evidence="2 3">
    <name type="scientific">Ventosimonas gracilis</name>
    <dbReference type="NCBI Taxonomy" id="1680762"/>
    <lineage>
        <taxon>Bacteria</taxon>
        <taxon>Pseudomonadati</taxon>
        <taxon>Pseudomonadota</taxon>
        <taxon>Gammaproteobacteria</taxon>
        <taxon>Pseudomonadales</taxon>
        <taxon>Ventosimonadaceae</taxon>
        <taxon>Ventosimonas</taxon>
    </lineage>
</organism>
<name>A0A139SUK5_9GAMM</name>
<evidence type="ECO:0000313" key="2">
    <source>
        <dbReference type="EMBL" id="KXU38247.1"/>
    </source>
</evidence>
<sequence>MEKGLVMAAFDTAEHIEELEKAGFEHRHARAIVRLVWRSHEALLNSKTEHKIDLLRKDLDAVEERLNTKIDGLENRLLAKLGKLMPHA</sequence>
<evidence type="ECO:0000256" key="1">
    <source>
        <dbReference type="SAM" id="Coils"/>
    </source>
</evidence>
<dbReference type="AlphaFoldDB" id="A0A139SUK5"/>
<keyword evidence="1" id="KW-0175">Coiled coil</keyword>
<gene>
    <name evidence="2" type="ORF">AXE65_02320</name>
</gene>
<dbReference type="Proteomes" id="UP000072660">
    <property type="component" value="Unassembled WGS sequence"/>
</dbReference>
<comment type="caution">
    <text evidence="2">The sequence shown here is derived from an EMBL/GenBank/DDBJ whole genome shotgun (WGS) entry which is preliminary data.</text>
</comment>
<proteinExistence type="predicted"/>
<accession>A0A139SUK5</accession>
<evidence type="ECO:0000313" key="3">
    <source>
        <dbReference type="Proteomes" id="UP000072660"/>
    </source>
</evidence>
<keyword evidence="3" id="KW-1185">Reference proteome</keyword>
<dbReference type="EMBL" id="LSZO01000149">
    <property type="protein sequence ID" value="KXU38247.1"/>
    <property type="molecule type" value="Genomic_DNA"/>
</dbReference>
<feature type="coiled-coil region" evidence="1">
    <location>
        <begin position="45"/>
        <end position="76"/>
    </location>
</feature>
<reference evidence="2 3" key="1">
    <citation type="submission" date="2016-02" db="EMBL/GenBank/DDBJ databases">
        <authorList>
            <person name="Wen L."/>
            <person name="He K."/>
            <person name="Yang H."/>
        </authorList>
    </citation>
    <scope>NUCLEOTIDE SEQUENCE [LARGE SCALE GENOMIC DNA]</scope>
    <source>
        <strain evidence="2 3">CV58</strain>
    </source>
</reference>